<protein>
    <recommendedName>
        <fullName evidence="3">Twin-arginine translocation signal domain-containing protein</fullName>
    </recommendedName>
</protein>
<evidence type="ECO:0000313" key="2">
    <source>
        <dbReference type="Proteomes" id="UP001596407"/>
    </source>
</evidence>
<keyword evidence="2" id="KW-1185">Reference proteome</keyword>
<evidence type="ECO:0008006" key="3">
    <source>
        <dbReference type="Google" id="ProtNLM"/>
    </source>
</evidence>
<dbReference type="RefSeq" id="WP_276282061.1">
    <property type="nucleotide sequence ID" value="NZ_CP119809.1"/>
</dbReference>
<dbReference type="Proteomes" id="UP001596407">
    <property type="component" value="Unassembled WGS sequence"/>
</dbReference>
<dbReference type="GeneID" id="79303295"/>
<proteinExistence type="predicted"/>
<accession>A0ABD5WKA7</accession>
<reference evidence="1 2" key="1">
    <citation type="journal article" date="2019" name="Int. J. Syst. Evol. Microbiol.">
        <title>The Global Catalogue of Microorganisms (GCM) 10K type strain sequencing project: providing services to taxonomists for standard genome sequencing and annotation.</title>
        <authorList>
            <consortium name="The Broad Institute Genomics Platform"/>
            <consortium name="The Broad Institute Genome Sequencing Center for Infectious Disease"/>
            <person name="Wu L."/>
            <person name="Ma J."/>
        </authorList>
    </citation>
    <scope>NUCLEOTIDE SEQUENCE [LARGE SCALE GENOMIC DNA]</scope>
    <source>
        <strain evidence="1 2">DT72</strain>
    </source>
</reference>
<evidence type="ECO:0000313" key="1">
    <source>
        <dbReference type="EMBL" id="MFC7080120.1"/>
    </source>
</evidence>
<sequence length="126" mass="13482">MKRRNLLKGIAASSVLGTGVTSAALEPGVQVKAIDQYDRLRIVSDGETVGTVESPTWEKVREVEATLDDDQTLVTPDDECTAFCASNCPCEPCAVGCFDCCNPDESICDCCSEFDNPDEVTCCEGC</sequence>
<dbReference type="EMBL" id="JBHSZH010000005">
    <property type="protein sequence ID" value="MFC7080120.1"/>
    <property type="molecule type" value="Genomic_DNA"/>
</dbReference>
<organism evidence="1 2">
    <name type="scientific">Halorussus caseinilyticus</name>
    <dbReference type="NCBI Taxonomy" id="3034025"/>
    <lineage>
        <taxon>Archaea</taxon>
        <taxon>Methanobacteriati</taxon>
        <taxon>Methanobacteriota</taxon>
        <taxon>Stenosarchaea group</taxon>
        <taxon>Halobacteria</taxon>
        <taxon>Halobacteriales</taxon>
        <taxon>Haladaptataceae</taxon>
        <taxon>Halorussus</taxon>
    </lineage>
</organism>
<gene>
    <name evidence="1" type="ORF">ACFQJ6_08315</name>
</gene>
<comment type="caution">
    <text evidence="1">The sequence shown here is derived from an EMBL/GenBank/DDBJ whole genome shotgun (WGS) entry which is preliminary data.</text>
</comment>
<dbReference type="AlphaFoldDB" id="A0ABD5WKA7"/>
<name>A0ABD5WKA7_9EURY</name>